<name>A0A5C5ZZB5_9BACT</name>
<comment type="caution">
    <text evidence="2">The sequence shown here is derived from an EMBL/GenBank/DDBJ whole genome shotgun (WGS) entry which is preliminary data.</text>
</comment>
<gene>
    <name evidence="2" type="ORF">Pla52n_62710</name>
</gene>
<reference evidence="2 3" key="1">
    <citation type="submission" date="2019-02" db="EMBL/GenBank/DDBJ databases">
        <title>Deep-cultivation of Planctomycetes and their phenomic and genomic characterization uncovers novel biology.</title>
        <authorList>
            <person name="Wiegand S."/>
            <person name="Jogler M."/>
            <person name="Boedeker C."/>
            <person name="Pinto D."/>
            <person name="Vollmers J."/>
            <person name="Rivas-Marin E."/>
            <person name="Kohn T."/>
            <person name="Peeters S.H."/>
            <person name="Heuer A."/>
            <person name="Rast P."/>
            <person name="Oberbeckmann S."/>
            <person name="Bunk B."/>
            <person name="Jeske O."/>
            <person name="Meyerdierks A."/>
            <person name="Storesund J.E."/>
            <person name="Kallscheuer N."/>
            <person name="Luecker S."/>
            <person name="Lage O.M."/>
            <person name="Pohl T."/>
            <person name="Merkel B.J."/>
            <person name="Hornburger P."/>
            <person name="Mueller R.-W."/>
            <person name="Bruemmer F."/>
            <person name="Labrenz M."/>
            <person name="Spormann A.M."/>
            <person name="Op Den Camp H."/>
            <person name="Overmann J."/>
            <person name="Amann R."/>
            <person name="Jetten M.S.M."/>
            <person name="Mascher T."/>
            <person name="Medema M.H."/>
            <person name="Devos D.P."/>
            <person name="Kaster A.-K."/>
            <person name="Ovreas L."/>
            <person name="Rohde M."/>
            <person name="Galperin M.Y."/>
            <person name="Jogler C."/>
        </authorList>
    </citation>
    <scope>NUCLEOTIDE SEQUENCE [LARGE SCALE GENOMIC DNA]</scope>
    <source>
        <strain evidence="2 3">Pla52n</strain>
    </source>
</reference>
<dbReference type="Proteomes" id="UP000320176">
    <property type="component" value="Unassembled WGS sequence"/>
</dbReference>
<keyword evidence="3" id="KW-1185">Reference proteome</keyword>
<dbReference type="RefSeq" id="WP_146523187.1">
    <property type="nucleotide sequence ID" value="NZ_CP151726.1"/>
</dbReference>
<dbReference type="InterPro" id="IPR013324">
    <property type="entry name" value="RNA_pol_sigma_r3/r4-like"/>
</dbReference>
<feature type="compositionally biased region" description="Polar residues" evidence="1">
    <location>
        <begin position="1"/>
        <end position="12"/>
    </location>
</feature>
<sequence length="209" mass="23377">MTNAFPSNDNPTPHSPGDLGESGLNAAHSAGTPAPGSLDGIWREFGDQLRRRARTRLRQYGLTGQTESMDICNEVMVDLARRKDADRLQADDVLAYILRAIDNQVVDTFRTLARHCRDFRRNESAPVEDIRLSQPISSPSQVALRREVASRVRSVLGEHDAVAIDMMLENRDWSEIGDALGLKPDAARMRVRRALDRVRKDIGLDESEC</sequence>
<accession>A0A5C5ZZB5</accession>
<evidence type="ECO:0000313" key="3">
    <source>
        <dbReference type="Proteomes" id="UP000320176"/>
    </source>
</evidence>
<evidence type="ECO:0000256" key="1">
    <source>
        <dbReference type="SAM" id="MobiDB-lite"/>
    </source>
</evidence>
<dbReference type="SUPFAM" id="SSF88659">
    <property type="entry name" value="Sigma3 and sigma4 domains of RNA polymerase sigma factors"/>
    <property type="match status" value="1"/>
</dbReference>
<proteinExistence type="predicted"/>
<dbReference type="OrthoDB" id="263754at2"/>
<dbReference type="AlphaFoldDB" id="A0A5C5ZZB5"/>
<evidence type="ECO:0008006" key="4">
    <source>
        <dbReference type="Google" id="ProtNLM"/>
    </source>
</evidence>
<dbReference type="EMBL" id="SJPN01000011">
    <property type="protein sequence ID" value="TWT92397.1"/>
    <property type="molecule type" value="Genomic_DNA"/>
</dbReference>
<evidence type="ECO:0000313" key="2">
    <source>
        <dbReference type="EMBL" id="TWT92397.1"/>
    </source>
</evidence>
<protein>
    <recommendedName>
        <fullName evidence="4">RNA polymerase sigma factor</fullName>
    </recommendedName>
</protein>
<organism evidence="2 3">
    <name type="scientific">Stieleria varia</name>
    <dbReference type="NCBI Taxonomy" id="2528005"/>
    <lineage>
        <taxon>Bacteria</taxon>
        <taxon>Pseudomonadati</taxon>
        <taxon>Planctomycetota</taxon>
        <taxon>Planctomycetia</taxon>
        <taxon>Pirellulales</taxon>
        <taxon>Pirellulaceae</taxon>
        <taxon>Stieleria</taxon>
    </lineage>
</organism>
<feature type="region of interest" description="Disordered" evidence="1">
    <location>
        <begin position="1"/>
        <end position="39"/>
    </location>
</feature>